<proteinExistence type="predicted"/>
<dbReference type="EMBL" id="PUIV01000036">
    <property type="protein sequence ID" value="PWB92810.1"/>
    <property type="molecule type" value="Genomic_DNA"/>
</dbReference>
<sequence>MKKPLAQNWPKPDLETLDREIGSRMHRLSAGRASAQDASEASKLIRDRADFMMPGIFQRLSTGGQKKKAG</sequence>
<evidence type="ECO:0000256" key="1">
    <source>
        <dbReference type="SAM" id="MobiDB-lite"/>
    </source>
</evidence>
<dbReference type="Proteomes" id="UP000245137">
    <property type="component" value="Unassembled WGS sequence"/>
</dbReference>
<organism evidence="2 3">
    <name type="scientific">Methylosinus sporium</name>
    <dbReference type="NCBI Taxonomy" id="428"/>
    <lineage>
        <taxon>Bacteria</taxon>
        <taxon>Pseudomonadati</taxon>
        <taxon>Pseudomonadota</taxon>
        <taxon>Alphaproteobacteria</taxon>
        <taxon>Hyphomicrobiales</taxon>
        <taxon>Methylocystaceae</taxon>
        <taxon>Methylosinus</taxon>
    </lineage>
</organism>
<feature type="region of interest" description="Disordered" evidence="1">
    <location>
        <begin position="1"/>
        <end position="22"/>
    </location>
</feature>
<name>A0A2U1SMH5_METSR</name>
<feature type="compositionally biased region" description="Basic and acidic residues" evidence="1">
    <location>
        <begin position="12"/>
        <end position="22"/>
    </location>
</feature>
<reference evidence="2 3" key="1">
    <citation type="journal article" date="2018" name="Appl. Microbiol. Biotechnol.">
        <title>Co-cultivation of the strictly anaerobic methanogen Methanosarcina barkeri with aerobic methanotrophs in an oxygen-limited membrane bioreactor.</title>
        <authorList>
            <person name="In 't Zandt M.H."/>
            <person name="van den Bosch T.J.M."/>
            <person name="Rijkers R."/>
            <person name="van Kessel M.A.H.J."/>
            <person name="Jetten M.S.M."/>
            <person name="Welte C.U."/>
        </authorList>
    </citation>
    <scope>NUCLEOTIDE SEQUENCE [LARGE SCALE GENOMIC DNA]</scope>
    <source>
        <strain evidence="2 3">DSM 17706</strain>
    </source>
</reference>
<evidence type="ECO:0000313" key="2">
    <source>
        <dbReference type="EMBL" id="PWB92810.1"/>
    </source>
</evidence>
<keyword evidence="3" id="KW-1185">Reference proteome</keyword>
<accession>A0A2U1SMH5</accession>
<dbReference type="RefSeq" id="WP_108918327.1">
    <property type="nucleotide sequence ID" value="NZ_BGJY01000010.1"/>
</dbReference>
<dbReference type="OrthoDB" id="8455880at2"/>
<protein>
    <submittedName>
        <fullName evidence="2">Uncharacterized protein</fullName>
    </submittedName>
</protein>
<dbReference type="AlphaFoldDB" id="A0A2U1SMH5"/>
<gene>
    <name evidence="2" type="ORF">C5689_16380</name>
</gene>
<evidence type="ECO:0000313" key="3">
    <source>
        <dbReference type="Proteomes" id="UP000245137"/>
    </source>
</evidence>
<comment type="caution">
    <text evidence="2">The sequence shown here is derived from an EMBL/GenBank/DDBJ whole genome shotgun (WGS) entry which is preliminary data.</text>
</comment>